<dbReference type="GO" id="GO:0006352">
    <property type="term" value="P:DNA-templated transcription initiation"/>
    <property type="evidence" value="ECO:0007669"/>
    <property type="project" value="InterPro"/>
</dbReference>
<evidence type="ECO:0000256" key="1">
    <source>
        <dbReference type="SAM" id="MobiDB-lite"/>
    </source>
</evidence>
<reference evidence="2 3" key="1">
    <citation type="submission" date="2017-11" db="EMBL/GenBank/DDBJ databases">
        <title>Taxonomic description and genome sequences of Spirosoma HA7 sp. nov., isolated from pollen microhabitat of Corylus avellana.</title>
        <authorList>
            <person name="Ambika Manirajan B."/>
            <person name="Suarez C."/>
            <person name="Ratering S."/>
            <person name="Geissler-Plaum R."/>
            <person name="Cardinale M."/>
            <person name="Sylvia S."/>
        </authorList>
    </citation>
    <scope>NUCLEOTIDE SEQUENCE [LARGE SCALE GENOMIC DNA]</scope>
    <source>
        <strain evidence="2 3">HA7</strain>
    </source>
</reference>
<dbReference type="Proteomes" id="UP000232883">
    <property type="component" value="Chromosome"/>
</dbReference>
<evidence type="ECO:0000313" key="3">
    <source>
        <dbReference type="Proteomes" id="UP000232883"/>
    </source>
</evidence>
<proteinExistence type="predicted"/>
<dbReference type="Gene3D" id="1.10.1740.10">
    <property type="match status" value="1"/>
</dbReference>
<sequence length="135" mass="15128">MHSPNDSAPSLRKTSPAPFLSIHSRQDFSRFYDHYAPLLYGHLLRQTTDSALAAFVLGEVFQTLWVERNTVNEPQACFLNQHPISWLLSVAHRHQRSIQVIAATEPTVVVPPEFGQPASDSSTADRLKIASAHRQ</sequence>
<evidence type="ECO:0008006" key="4">
    <source>
        <dbReference type="Google" id="ProtNLM"/>
    </source>
</evidence>
<accession>A0A2K8Z9V4</accession>
<gene>
    <name evidence="2" type="ORF">CWM47_35125</name>
</gene>
<dbReference type="RefSeq" id="WP_100993163.1">
    <property type="nucleotide sequence ID" value="NZ_CP025096.1"/>
</dbReference>
<dbReference type="SUPFAM" id="SSF88946">
    <property type="entry name" value="Sigma2 domain of RNA polymerase sigma factors"/>
    <property type="match status" value="1"/>
</dbReference>
<dbReference type="KEGG" id="spir:CWM47_35125"/>
<feature type="region of interest" description="Disordered" evidence="1">
    <location>
        <begin position="113"/>
        <end position="135"/>
    </location>
</feature>
<name>A0A2K8Z9V4_9BACT</name>
<evidence type="ECO:0000313" key="2">
    <source>
        <dbReference type="EMBL" id="AUD06625.1"/>
    </source>
</evidence>
<dbReference type="OrthoDB" id="764811at2"/>
<dbReference type="EMBL" id="CP025096">
    <property type="protein sequence ID" value="AUD06625.1"/>
    <property type="molecule type" value="Genomic_DNA"/>
</dbReference>
<protein>
    <recommendedName>
        <fullName evidence="4">RNA polymerase sigma-70 region 2 domain-containing protein</fullName>
    </recommendedName>
</protein>
<organism evidence="2 3">
    <name type="scientific">Spirosoma pollinicola</name>
    <dbReference type="NCBI Taxonomy" id="2057025"/>
    <lineage>
        <taxon>Bacteria</taxon>
        <taxon>Pseudomonadati</taxon>
        <taxon>Bacteroidota</taxon>
        <taxon>Cytophagia</taxon>
        <taxon>Cytophagales</taxon>
        <taxon>Cytophagaceae</taxon>
        <taxon>Spirosoma</taxon>
    </lineage>
</organism>
<dbReference type="InterPro" id="IPR013325">
    <property type="entry name" value="RNA_pol_sigma_r2"/>
</dbReference>
<keyword evidence="3" id="KW-1185">Reference proteome</keyword>
<dbReference type="AlphaFoldDB" id="A0A2K8Z9V4"/>
<dbReference type="GO" id="GO:0003700">
    <property type="term" value="F:DNA-binding transcription factor activity"/>
    <property type="evidence" value="ECO:0007669"/>
    <property type="project" value="InterPro"/>
</dbReference>